<sequence length="93" mass="9850">SGGGPDEILNLSQLTFLGRSGQQENAPLTQGVTPIDGTARLLASLRLTEELGRGENHYGGERNGPRGEKRGMGPWMRDWGGGGGCRNGRGLFV</sequence>
<feature type="region of interest" description="Disordered" evidence="1">
    <location>
        <begin position="52"/>
        <end position="80"/>
    </location>
</feature>
<evidence type="ECO:0000256" key="1">
    <source>
        <dbReference type="SAM" id="MobiDB-lite"/>
    </source>
</evidence>
<proteinExistence type="predicted"/>
<evidence type="ECO:0000313" key="3">
    <source>
        <dbReference type="Proteomes" id="UP001519460"/>
    </source>
</evidence>
<organism evidence="2 3">
    <name type="scientific">Batillaria attramentaria</name>
    <dbReference type="NCBI Taxonomy" id="370345"/>
    <lineage>
        <taxon>Eukaryota</taxon>
        <taxon>Metazoa</taxon>
        <taxon>Spiralia</taxon>
        <taxon>Lophotrochozoa</taxon>
        <taxon>Mollusca</taxon>
        <taxon>Gastropoda</taxon>
        <taxon>Caenogastropoda</taxon>
        <taxon>Sorbeoconcha</taxon>
        <taxon>Cerithioidea</taxon>
        <taxon>Batillariidae</taxon>
        <taxon>Batillaria</taxon>
    </lineage>
</organism>
<dbReference type="AlphaFoldDB" id="A0ABD0LWZ7"/>
<gene>
    <name evidence="2" type="ORF">BaRGS_00004743</name>
</gene>
<feature type="compositionally biased region" description="Basic and acidic residues" evidence="1">
    <location>
        <begin position="52"/>
        <end position="71"/>
    </location>
</feature>
<keyword evidence="3" id="KW-1185">Reference proteome</keyword>
<name>A0ABD0LWZ7_9CAEN</name>
<feature type="non-terminal residue" evidence="2">
    <location>
        <position position="1"/>
    </location>
</feature>
<dbReference type="EMBL" id="JACVVK020000017">
    <property type="protein sequence ID" value="KAK7504011.1"/>
    <property type="molecule type" value="Genomic_DNA"/>
</dbReference>
<evidence type="ECO:0000313" key="2">
    <source>
        <dbReference type="EMBL" id="KAK7504011.1"/>
    </source>
</evidence>
<comment type="caution">
    <text evidence="2">The sequence shown here is derived from an EMBL/GenBank/DDBJ whole genome shotgun (WGS) entry which is preliminary data.</text>
</comment>
<accession>A0ABD0LWZ7</accession>
<protein>
    <submittedName>
        <fullName evidence="2">Uncharacterized protein</fullName>
    </submittedName>
</protein>
<reference evidence="2 3" key="1">
    <citation type="journal article" date="2023" name="Sci. Data">
        <title>Genome assembly of the Korean intertidal mud-creeper Batillaria attramentaria.</title>
        <authorList>
            <person name="Patra A.K."/>
            <person name="Ho P.T."/>
            <person name="Jun S."/>
            <person name="Lee S.J."/>
            <person name="Kim Y."/>
            <person name="Won Y.J."/>
        </authorList>
    </citation>
    <scope>NUCLEOTIDE SEQUENCE [LARGE SCALE GENOMIC DNA]</scope>
    <source>
        <strain evidence="2">Wonlab-2016</strain>
    </source>
</reference>
<dbReference type="Proteomes" id="UP001519460">
    <property type="component" value="Unassembled WGS sequence"/>
</dbReference>